<keyword evidence="1" id="KW-0433">Leucine-rich repeat</keyword>
<sequence length="423" mass="46975">MTIYGNSDVTDRKRLAAVFVAAFFTFLILELTNASTPFFCPRSCRCSDDDVTGQTNVICDRLKKFPMFLPKTTGQLQILHSDLRSIPANAFSQAPQIQSVYIRFSTIENVSSLAFTNLHNISDIEFQRNNITRFETSAFLNLNVSSLTISENSIDVIQSRAFSSLKANDQIVCSSNNIGELSTASFSDVRETKTFQFQTNVVDVVRENCFTRFSSIEMFDFSNNAFGHVDPQVFDLNIKPIFFKNVMTCDCQISWIFAKRVFSDFISINYCDKDQKLSLQEWNQKHKSLCYPTTEKIPTMKVTTKTRSSTLNMHEETVASSQRVPMTSSTTPFPTSTQNAVTTFLLSLASSQNTTPGRANTVDGIKQTSTTSAPSPMAAETSPAVTGGNEPTGQELRNGDGGNFAHSTFVLPILTVFVVLSLQ</sequence>
<dbReference type="AlphaFoldDB" id="K1P4Q4"/>
<accession>K1P4Q4</accession>
<gene>
    <name evidence="4" type="ORF">CGI_10011735</name>
</gene>
<organism evidence="4">
    <name type="scientific">Magallana gigas</name>
    <name type="common">Pacific oyster</name>
    <name type="synonym">Crassostrea gigas</name>
    <dbReference type="NCBI Taxonomy" id="29159"/>
    <lineage>
        <taxon>Eukaryota</taxon>
        <taxon>Metazoa</taxon>
        <taxon>Spiralia</taxon>
        <taxon>Lophotrochozoa</taxon>
        <taxon>Mollusca</taxon>
        <taxon>Bivalvia</taxon>
        <taxon>Autobranchia</taxon>
        <taxon>Pteriomorphia</taxon>
        <taxon>Ostreida</taxon>
        <taxon>Ostreoidea</taxon>
        <taxon>Ostreidae</taxon>
        <taxon>Magallana</taxon>
    </lineage>
</organism>
<dbReference type="InParanoid" id="K1P4Q4"/>
<proteinExistence type="predicted"/>
<dbReference type="HOGENOM" id="CLU_649347_0_0_1"/>
<feature type="compositionally biased region" description="Polar residues" evidence="3">
    <location>
        <begin position="315"/>
        <end position="324"/>
    </location>
</feature>
<reference evidence="4" key="1">
    <citation type="journal article" date="2012" name="Nature">
        <title>The oyster genome reveals stress adaptation and complexity of shell formation.</title>
        <authorList>
            <person name="Zhang G."/>
            <person name="Fang X."/>
            <person name="Guo X."/>
            <person name="Li L."/>
            <person name="Luo R."/>
            <person name="Xu F."/>
            <person name="Yang P."/>
            <person name="Zhang L."/>
            <person name="Wang X."/>
            <person name="Qi H."/>
            <person name="Xiong Z."/>
            <person name="Que H."/>
            <person name="Xie Y."/>
            <person name="Holland P.W."/>
            <person name="Paps J."/>
            <person name="Zhu Y."/>
            <person name="Wu F."/>
            <person name="Chen Y."/>
            <person name="Wang J."/>
            <person name="Peng C."/>
            <person name="Meng J."/>
            <person name="Yang L."/>
            <person name="Liu J."/>
            <person name="Wen B."/>
            <person name="Zhang N."/>
            <person name="Huang Z."/>
            <person name="Zhu Q."/>
            <person name="Feng Y."/>
            <person name="Mount A."/>
            <person name="Hedgecock D."/>
            <person name="Xu Z."/>
            <person name="Liu Y."/>
            <person name="Domazet-Loso T."/>
            <person name="Du Y."/>
            <person name="Sun X."/>
            <person name="Zhang S."/>
            <person name="Liu B."/>
            <person name="Cheng P."/>
            <person name="Jiang X."/>
            <person name="Li J."/>
            <person name="Fan D."/>
            <person name="Wang W."/>
            <person name="Fu W."/>
            <person name="Wang T."/>
            <person name="Wang B."/>
            <person name="Zhang J."/>
            <person name="Peng Z."/>
            <person name="Li Y."/>
            <person name="Li N."/>
            <person name="Wang J."/>
            <person name="Chen M."/>
            <person name="He Y."/>
            <person name="Tan F."/>
            <person name="Song X."/>
            <person name="Zheng Q."/>
            <person name="Huang R."/>
            <person name="Yang H."/>
            <person name="Du X."/>
            <person name="Chen L."/>
            <person name="Yang M."/>
            <person name="Gaffney P.M."/>
            <person name="Wang S."/>
            <person name="Luo L."/>
            <person name="She Z."/>
            <person name="Ming Y."/>
            <person name="Huang W."/>
            <person name="Zhang S."/>
            <person name="Huang B."/>
            <person name="Zhang Y."/>
            <person name="Qu T."/>
            <person name="Ni P."/>
            <person name="Miao G."/>
            <person name="Wang J."/>
            <person name="Wang Q."/>
            <person name="Steinberg C.E."/>
            <person name="Wang H."/>
            <person name="Li N."/>
            <person name="Qian L."/>
            <person name="Zhang G."/>
            <person name="Li Y."/>
            <person name="Yang H."/>
            <person name="Liu X."/>
            <person name="Wang J."/>
            <person name="Yin Y."/>
            <person name="Wang J."/>
        </authorList>
    </citation>
    <scope>NUCLEOTIDE SEQUENCE [LARGE SCALE GENOMIC DNA]</scope>
    <source>
        <strain evidence="4">05x7-T-G4-1.051#20</strain>
    </source>
</reference>
<feature type="compositionally biased region" description="Low complexity" evidence="3">
    <location>
        <begin position="325"/>
        <end position="335"/>
    </location>
</feature>
<dbReference type="EMBL" id="JH818026">
    <property type="protein sequence ID" value="EKC18607.1"/>
    <property type="molecule type" value="Genomic_DNA"/>
</dbReference>
<dbReference type="GO" id="GO:0005615">
    <property type="term" value="C:extracellular space"/>
    <property type="evidence" value="ECO:0007669"/>
    <property type="project" value="TreeGrafter"/>
</dbReference>
<dbReference type="PANTHER" id="PTHR45712:SF22">
    <property type="entry name" value="INSULIN-LIKE GROWTH FACTOR-BINDING PROTEIN COMPLEX ACID LABILE SUBUNIT"/>
    <property type="match status" value="1"/>
</dbReference>
<protein>
    <submittedName>
        <fullName evidence="4">Insulin-like growth factor-binding protein complex acid labile chain</fullName>
    </submittedName>
</protein>
<keyword evidence="2" id="KW-0677">Repeat</keyword>
<evidence type="ECO:0000256" key="1">
    <source>
        <dbReference type="ARBA" id="ARBA00022614"/>
    </source>
</evidence>
<dbReference type="InterPro" id="IPR032675">
    <property type="entry name" value="LRR_dom_sf"/>
</dbReference>
<name>K1P4Q4_MAGGI</name>
<dbReference type="PANTHER" id="PTHR45712">
    <property type="entry name" value="AGAP008170-PA"/>
    <property type="match status" value="1"/>
</dbReference>
<dbReference type="Gene3D" id="3.80.10.10">
    <property type="entry name" value="Ribonuclease Inhibitor"/>
    <property type="match status" value="2"/>
</dbReference>
<feature type="region of interest" description="Disordered" evidence="3">
    <location>
        <begin position="352"/>
        <end position="391"/>
    </location>
</feature>
<evidence type="ECO:0000256" key="3">
    <source>
        <dbReference type="SAM" id="MobiDB-lite"/>
    </source>
</evidence>
<evidence type="ECO:0000256" key="2">
    <source>
        <dbReference type="ARBA" id="ARBA00022737"/>
    </source>
</evidence>
<evidence type="ECO:0000313" key="4">
    <source>
        <dbReference type="EMBL" id="EKC18607.1"/>
    </source>
</evidence>
<dbReference type="InterPro" id="IPR050333">
    <property type="entry name" value="SLRP"/>
</dbReference>
<dbReference type="SUPFAM" id="SSF52058">
    <property type="entry name" value="L domain-like"/>
    <property type="match status" value="1"/>
</dbReference>
<feature type="region of interest" description="Disordered" evidence="3">
    <location>
        <begin position="315"/>
        <end position="335"/>
    </location>
</feature>